<feature type="region of interest" description="Disordered" evidence="4">
    <location>
        <begin position="196"/>
        <end position="227"/>
    </location>
</feature>
<evidence type="ECO:0000256" key="1">
    <source>
        <dbReference type="ARBA" id="ARBA00004613"/>
    </source>
</evidence>
<evidence type="ECO:0000256" key="3">
    <source>
        <dbReference type="ARBA" id="ARBA00022729"/>
    </source>
</evidence>
<name>K1QEL0_MAGGI</name>
<dbReference type="PROSITE" id="PS50871">
    <property type="entry name" value="C1Q"/>
    <property type="match status" value="1"/>
</dbReference>
<dbReference type="EMBL" id="JH818109">
    <property type="protein sequence ID" value="EKC29514.1"/>
    <property type="molecule type" value="Genomic_DNA"/>
</dbReference>
<sequence>MRMTLVKDVHSLMKDIIDMKVNLATSKKQLHDAMEEISILKSEMNNTITSIKADVEKSQKSQLNLSAAVSSLSLLNNYALKTKIGFTAGITTLSSTWRGSTLVFPHVVTNYGNGYNSSTGKFTAPTDGTYVFFVTVTPHGLRALYLDIVQNGVSKVRSMSHGSTAYQMGSNMAVLQLDKGDSVWVRRLAGQKFVLSEHKNKSESESDSELELEEELEELELEELELE</sequence>
<keyword evidence="2" id="KW-0964">Secreted</keyword>
<evidence type="ECO:0000313" key="5">
    <source>
        <dbReference type="EMBL" id="EKC29514.1"/>
    </source>
</evidence>
<evidence type="ECO:0000256" key="4">
    <source>
        <dbReference type="SAM" id="MobiDB-lite"/>
    </source>
</evidence>
<dbReference type="PANTHER" id="PTHR22923">
    <property type="entry name" value="CEREBELLIN-RELATED"/>
    <property type="match status" value="1"/>
</dbReference>
<proteinExistence type="predicted"/>
<organism evidence="5">
    <name type="scientific">Magallana gigas</name>
    <name type="common">Pacific oyster</name>
    <name type="synonym">Crassostrea gigas</name>
    <dbReference type="NCBI Taxonomy" id="29159"/>
    <lineage>
        <taxon>Eukaryota</taxon>
        <taxon>Metazoa</taxon>
        <taxon>Spiralia</taxon>
        <taxon>Lophotrochozoa</taxon>
        <taxon>Mollusca</taxon>
        <taxon>Bivalvia</taxon>
        <taxon>Autobranchia</taxon>
        <taxon>Pteriomorphia</taxon>
        <taxon>Ostreida</taxon>
        <taxon>Ostreoidea</taxon>
        <taxon>Ostreidae</taxon>
        <taxon>Magallana</taxon>
    </lineage>
</organism>
<dbReference type="InterPro" id="IPR001073">
    <property type="entry name" value="C1q_dom"/>
</dbReference>
<feature type="compositionally biased region" description="Acidic residues" evidence="4">
    <location>
        <begin position="205"/>
        <end position="227"/>
    </location>
</feature>
<reference evidence="5" key="1">
    <citation type="journal article" date="2012" name="Nature">
        <title>The oyster genome reveals stress adaptation and complexity of shell formation.</title>
        <authorList>
            <person name="Zhang G."/>
            <person name="Fang X."/>
            <person name="Guo X."/>
            <person name="Li L."/>
            <person name="Luo R."/>
            <person name="Xu F."/>
            <person name="Yang P."/>
            <person name="Zhang L."/>
            <person name="Wang X."/>
            <person name="Qi H."/>
            <person name="Xiong Z."/>
            <person name="Que H."/>
            <person name="Xie Y."/>
            <person name="Holland P.W."/>
            <person name="Paps J."/>
            <person name="Zhu Y."/>
            <person name="Wu F."/>
            <person name="Chen Y."/>
            <person name="Wang J."/>
            <person name="Peng C."/>
            <person name="Meng J."/>
            <person name="Yang L."/>
            <person name="Liu J."/>
            <person name="Wen B."/>
            <person name="Zhang N."/>
            <person name="Huang Z."/>
            <person name="Zhu Q."/>
            <person name="Feng Y."/>
            <person name="Mount A."/>
            <person name="Hedgecock D."/>
            <person name="Xu Z."/>
            <person name="Liu Y."/>
            <person name="Domazet-Loso T."/>
            <person name="Du Y."/>
            <person name="Sun X."/>
            <person name="Zhang S."/>
            <person name="Liu B."/>
            <person name="Cheng P."/>
            <person name="Jiang X."/>
            <person name="Li J."/>
            <person name="Fan D."/>
            <person name="Wang W."/>
            <person name="Fu W."/>
            <person name="Wang T."/>
            <person name="Wang B."/>
            <person name="Zhang J."/>
            <person name="Peng Z."/>
            <person name="Li Y."/>
            <person name="Li N."/>
            <person name="Wang J."/>
            <person name="Chen M."/>
            <person name="He Y."/>
            <person name="Tan F."/>
            <person name="Song X."/>
            <person name="Zheng Q."/>
            <person name="Huang R."/>
            <person name="Yang H."/>
            <person name="Du X."/>
            <person name="Chen L."/>
            <person name="Yang M."/>
            <person name="Gaffney P.M."/>
            <person name="Wang S."/>
            <person name="Luo L."/>
            <person name="She Z."/>
            <person name="Ming Y."/>
            <person name="Huang W."/>
            <person name="Zhang S."/>
            <person name="Huang B."/>
            <person name="Zhang Y."/>
            <person name="Qu T."/>
            <person name="Ni P."/>
            <person name="Miao G."/>
            <person name="Wang J."/>
            <person name="Wang Q."/>
            <person name="Steinberg C.E."/>
            <person name="Wang H."/>
            <person name="Li N."/>
            <person name="Qian L."/>
            <person name="Zhang G."/>
            <person name="Li Y."/>
            <person name="Yang H."/>
            <person name="Liu X."/>
            <person name="Wang J."/>
            <person name="Yin Y."/>
            <person name="Wang J."/>
        </authorList>
    </citation>
    <scope>NUCLEOTIDE SEQUENCE [LARGE SCALE GENOMIC DNA]</scope>
    <source>
        <strain evidence="5">05x7-T-G4-1.051#20</strain>
    </source>
</reference>
<accession>K1QEL0</accession>
<dbReference type="InParanoid" id="K1QEL0"/>
<dbReference type="InterPro" id="IPR050822">
    <property type="entry name" value="Cerebellin_Synaptic_Org"/>
</dbReference>
<dbReference type="Pfam" id="PF00386">
    <property type="entry name" value="C1q"/>
    <property type="match status" value="1"/>
</dbReference>
<evidence type="ECO:0000256" key="2">
    <source>
        <dbReference type="ARBA" id="ARBA00022525"/>
    </source>
</evidence>
<dbReference type="AlphaFoldDB" id="K1QEL0"/>
<keyword evidence="3" id="KW-0732">Signal</keyword>
<dbReference type="Gene3D" id="2.60.120.40">
    <property type="match status" value="1"/>
</dbReference>
<dbReference type="InterPro" id="IPR008983">
    <property type="entry name" value="Tumour_necrosis_fac-like_dom"/>
</dbReference>
<dbReference type="GO" id="GO:0005576">
    <property type="term" value="C:extracellular region"/>
    <property type="evidence" value="ECO:0007669"/>
    <property type="project" value="UniProtKB-SubCell"/>
</dbReference>
<dbReference type="SUPFAM" id="SSF49842">
    <property type="entry name" value="TNF-like"/>
    <property type="match status" value="1"/>
</dbReference>
<dbReference type="PANTHER" id="PTHR22923:SF116">
    <property type="entry name" value="C1Q DOMAIN-CONTAINING PROTEIN"/>
    <property type="match status" value="1"/>
</dbReference>
<dbReference type="PRINTS" id="PR00007">
    <property type="entry name" value="COMPLEMNTC1Q"/>
</dbReference>
<comment type="subcellular location">
    <subcellularLocation>
        <location evidence="1">Secreted</location>
    </subcellularLocation>
</comment>
<protein>
    <submittedName>
        <fullName evidence="5">Caprin-2</fullName>
    </submittedName>
</protein>
<dbReference type="HOGENOM" id="CLU_001074_8_0_1"/>
<gene>
    <name evidence="5" type="ORF">CGI_10010590</name>
</gene>
<dbReference type="SMART" id="SM00110">
    <property type="entry name" value="C1Q"/>
    <property type="match status" value="1"/>
</dbReference>